<dbReference type="GO" id="GO:0034727">
    <property type="term" value="P:piecemeal microautophagy of the nucleus"/>
    <property type="evidence" value="ECO:0007669"/>
    <property type="project" value="TreeGrafter"/>
</dbReference>
<dbReference type="GO" id="GO:0097352">
    <property type="term" value="P:autophagosome maturation"/>
    <property type="evidence" value="ECO:0007669"/>
    <property type="project" value="TreeGrafter"/>
</dbReference>
<dbReference type="GO" id="GO:0034045">
    <property type="term" value="C:phagophore assembly site membrane"/>
    <property type="evidence" value="ECO:0007669"/>
    <property type="project" value="TreeGrafter"/>
</dbReference>
<dbReference type="GO" id="GO:0000421">
    <property type="term" value="C:autophagosome membrane"/>
    <property type="evidence" value="ECO:0007669"/>
    <property type="project" value="TreeGrafter"/>
</dbReference>
<dbReference type="PANTHER" id="PTHR13385">
    <property type="entry name" value="AUTOPHAGY PROTEIN 12"/>
    <property type="match status" value="1"/>
</dbReference>
<evidence type="ECO:0000256" key="1">
    <source>
        <dbReference type="ARBA" id="ARBA00022499"/>
    </source>
</evidence>
<dbReference type="InterPro" id="IPR029071">
    <property type="entry name" value="Ubiquitin-like_domsf"/>
</dbReference>
<dbReference type="Proteomes" id="UP000279271">
    <property type="component" value="Unassembled WGS sequence"/>
</dbReference>
<dbReference type="AlphaFoldDB" id="A0A3M7KYX5"/>
<evidence type="ECO:0000256" key="3">
    <source>
        <dbReference type="ARBA" id="ARBA00023006"/>
    </source>
</evidence>
<dbReference type="InterPro" id="IPR007242">
    <property type="entry name" value="Atg12"/>
</dbReference>
<comment type="caution">
    <text evidence="7">The sequence shown here is derived from an EMBL/GenBank/DDBJ whole genome shotgun (WGS) entry which is preliminary data.</text>
</comment>
<sequence>VDGQERFSKLVEFLRKKLGKDQVFLYLKEAFSPSLEERISVLYEAFGVDGRLVVNYACIPAWGLPSQMPRFFFLTTSKADNLRASVARGGWACAPGVAVRLVDALQGPEPVLVFLSARPTGNFAGMGRLASPPLLGQNVPWEGDRDLAPPCALEWFFRHDVPFAEAEHIRATPDDRPDIMYMSYDEYVETFESLKGQDKAKEGKAASGTGEEAEKPKAVQSAQLMSEEDYLEHCRKFTAEMGLPFDEAVVRQHYHNMKATVAADAVAAA</sequence>
<dbReference type="CDD" id="cd01612">
    <property type="entry name" value="Ubl_ATG12"/>
    <property type="match status" value="1"/>
</dbReference>
<feature type="domain" description="YTH" evidence="6">
    <location>
        <begin position="69"/>
        <end position="200"/>
    </location>
</feature>
<dbReference type="Pfam" id="PF04146">
    <property type="entry name" value="YTH"/>
    <property type="match status" value="1"/>
</dbReference>
<dbReference type="PROSITE" id="PS50882">
    <property type="entry name" value="YTH"/>
    <property type="match status" value="1"/>
</dbReference>
<dbReference type="GO" id="GO:0000422">
    <property type="term" value="P:autophagy of mitochondrion"/>
    <property type="evidence" value="ECO:0007669"/>
    <property type="project" value="TreeGrafter"/>
</dbReference>
<dbReference type="SUPFAM" id="SSF54236">
    <property type="entry name" value="Ubiquitin-like"/>
    <property type="match status" value="1"/>
</dbReference>
<keyword evidence="2 4" id="KW-0833">Ubl conjugation pathway</keyword>
<name>A0A3M7KYX5_AUXPR</name>
<protein>
    <recommendedName>
        <fullName evidence="4">Ubiquitin-like protein ATG12</fullName>
    </recommendedName>
</protein>
<dbReference type="GO" id="GO:0019776">
    <property type="term" value="F:Atg8-family ligase activity"/>
    <property type="evidence" value="ECO:0007669"/>
    <property type="project" value="TreeGrafter"/>
</dbReference>
<evidence type="ECO:0000313" key="8">
    <source>
        <dbReference type="Proteomes" id="UP000279271"/>
    </source>
</evidence>
<dbReference type="Gene3D" id="3.10.590.10">
    <property type="entry name" value="ph1033 like domains"/>
    <property type="match status" value="1"/>
</dbReference>
<dbReference type="Gene3D" id="3.10.20.90">
    <property type="entry name" value="Phosphatidylinositol 3-kinase Catalytic Subunit, Chain A, domain 1"/>
    <property type="match status" value="1"/>
</dbReference>
<dbReference type="Pfam" id="PF04110">
    <property type="entry name" value="APG12"/>
    <property type="match status" value="1"/>
</dbReference>
<comment type="function">
    <text evidence="4">Ubiquitin-like protein involved in cytoplasm to vacuole transport (Cvt) and autophagic vesicle formation.</text>
</comment>
<dbReference type="GO" id="GO:0003723">
    <property type="term" value="F:RNA binding"/>
    <property type="evidence" value="ECO:0007669"/>
    <property type="project" value="InterPro"/>
</dbReference>
<evidence type="ECO:0000256" key="5">
    <source>
        <dbReference type="SAM" id="MobiDB-lite"/>
    </source>
</evidence>
<evidence type="ECO:0000259" key="6">
    <source>
        <dbReference type="PROSITE" id="PS50882"/>
    </source>
</evidence>
<evidence type="ECO:0000313" key="7">
    <source>
        <dbReference type="EMBL" id="RMZ55014.1"/>
    </source>
</evidence>
<evidence type="ECO:0000256" key="2">
    <source>
        <dbReference type="ARBA" id="ARBA00022786"/>
    </source>
</evidence>
<organism evidence="7 8">
    <name type="scientific">Auxenochlorella protothecoides</name>
    <name type="common">Green microalga</name>
    <name type="synonym">Chlorella protothecoides</name>
    <dbReference type="NCBI Taxonomy" id="3075"/>
    <lineage>
        <taxon>Eukaryota</taxon>
        <taxon>Viridiplantae</taxon>
        <taxon>Chlorophyta</taxon>
        <taxon>core chlorophytes</taxon>
        <taxon>Trebouxiophyceae</taxon>
        <taxon>Chlorellales</taxon>
        <taxon>Chlorellaceae</taxon>
        <taxon>Auxenochlorella</taxon>
    </lineage>
</organism>
<comment type="subunit">
    <text evidence="4">Forms a conjugate with ATG5.</text>
</comment>
<dbReference type="CDD" id="cd21134">
    <property type="entry name" value="YTH"/>
    <property type="match status" value="1"/>
</dbReference>
<comment type="similarity">
    <text evidence="4">Belongs to the ATG12 family.</text>
</comment>
<feature type="non-terminal residue" evidence="7">
    <location>
        <position position="1"/>
    </location>
</feature>
<gene>
    <name evidence="7" type="ORF">APUTEX25_005640</name>
</gene>
<dbReference type="InterPro" id="IPR007275">
    <property type="entry name" value="YTH_domain"/>
</dbReference>
<dbReference type="PANTHER" id="PTHR13385:SF0">
    <property type="entry name" value="UBIQUITIN-LIKE PROTEIN ATG12"/>
    <property type="match status" value="1"/>
</dbReference>
<keyword evidence="3 4" id="KW-0072">Autophagy</keyword>
<accession>A0A3M7KYX5</accession>
<evidence type="ECO:0000256" key="4">
    <source>
        <dbReference type="RuleBase" id="RU361201"/>
    </source>
</evidence>
<dbReference type="GO" id="GO:0000045">
    <property type="term" value="P:autophagosome assembly"/>
    <property type="evidence" value="ECO:0007669"/>
    <property type="project" value="InterPro"/>
</dbReference>
<keyword evidence="1 4" id="KW-1017">Isopeptide bond</keyword>
<dbReference type="GO" id="GO:0061723">
    <property type="term" value="P:glycophagy"/>
    <property type="evidence" value="ECO:0007669"/>
    <property type="project" value="TreeGrafter"/>
</dbReference>
<dbReference type="GO" id="GO:0034274">
    <property type="term" value="C:Atg12-Atg5-Atg16 complex"/>
    <property type="evidence" value="ECO:0007669"/>
    <property type="project" value="TreeGrafter"/>
</dbReference>
<feature type="region of interest" description="Disordered" evidence="5">
    <location>
        <begin position="198"/>
        <end position="218"/>
    </location>
</feature>
<reference evidence="8" key="1">
    <citation type="journal article" date="2018" name="Algal Res.">
        <title>Characterization of plant carbon substrate utilization by Auxenochlorella protothecoides.</title>
        <authorList>
            <person name="Vogler B.W."/>
            <person name="Starkenburg S.R."/>
            <person name="Sudasinghe N."/>
            <person name="Schambach J.Y."/>
            <person name="Rollin J.A."/>
            <person name="Pattathil S."/>
            <person name="Barry A.N."/>
        </authorList>
    </citation>
    <scope>NUCLEOTIDE SEQUENCE [LARGE SCALE GENOMIC DNA]</scope>
    <source>
        <strain evidence="8">UTEX 25</strain>
    </source>
</reference>
<dbReference type="EMBL" id="QOKY01000171">
    <property type="protein sequence ID" value="RMZ55014.1"/>
    <property type="molecule type" value="Genomic_DNA"/>
</dbReference>
<proteinExistence type="inferred from homology"/>